<dbReference type="EMBL" id="CP018221">
    <property type="protein sequence ID" value="API59534.1"/>
    <property type="molecule type" value="Genomic_DNA"/>
</dbReference>
<evidence type="ECO:0000313" key="2">
    <source>
        <dbReference type="Proteomes" id="UP000182063"/>
    </source>
</evidence>
<dbReference type="AlphaFoldDB" id="A0A1L3ZV55"/>
<accession>A0A1L3ZV55</accession>
<proteinExistence type="predicted"/>
<sequence length="86" mass="9729">MANDMVTRCARALDPFLSGVHAFDAGPPEYRAKCREAARAVIEAMREPTYEMRLSIPPRLGEMAYRDIGDLWKAMIKAALSQEDRE</sequence>
<gene>
    <name evidence="1" type="ORF">BSL82_09595</name>
</gene>
<name>A0A1L3ZV55_9SPHN</name>
<dbReference type="RefSeq" id="WP_072597153.1">
    <property type="nucleotide sequence ID" value="NZ_CP018221.1"/>
</dbReference>
<dbReference type="KEGG" id="sphj:BSL82_09595"/>
<keyword evidence="2" id="KW-1185">Reference proteome</keyword>
<dbReference type="STRING" id="1921510.BSL82_09595"/>
<evidence type="ECO:0000313" key="1">
    <source>
        <dbReference type="EMBL" id="API59534.1"/>
    </source>
</evidence>
<protein>
    <submittedName>
        <fullName evidence="1">Uncharacterized protein</fullName>
    </submittedName>
</protein>
<organism evidence="1 2">
    <name type="scientific">Tardibacter chloracetimidivorans</name>
    <dbReference type="NCBI Taxonomy" id="1921510"/>
    <lineage>
        <taxon>Bacteria</taxon>
        <taxon>Pseudomonadati</taxon>
        <taxon>Pseudomonadota</taxon>
        <taxon>Alphaproteobacteria</taxon>
        <taxon>Sphingomonadales</taxon>
        <taxon>Sphingomonadaceae</taxon>
        <taxon>Tardibacter</taxon>
    </lineage>
</organism>
<reference evidence="2" key="1">
    <citation type="submission" date="2016-11" db="EMBL/GenBank/DDBJ databases">
        <title>Complete Genome Sequence of alachlor-degrading Sphingomonas sp. strain JJ-A5.</title>
        <authorList>
            <person name="Lee H."/>
            <person name="Ka J.-O."/>
        </authorList>
    </citation>
    <scope>NUCLEOTIDE SEQUENCE [LARGE SCALE GENOMIC DNA]</scope>
    <source>
        <strain evidence="2">JJ-A5</strain>
    </source>
</reference>
<dbReference type="OrthoDB" id="8421424at2"/>
<dbReference type="Proteomes" id="UP000182063">
    <property type="component" value="Chromosome"/>
</dbReference>